<evidence type="ECO:0008006" key="2">
    <source>
        <dbReference type="Google" id="ProtNLM"/>
    </source>
</evidence>
<proteinExistence type="predicted"/>
<name>A0A445MY73_9BACT</name>
<dbReference type="NCBIfam" id="TIGR04255">
    <property type="entry name" value="sporadTIGR04255"/>
    <property type="match status" value="1"/>
</dbReference>
<reference evidence="1" key="1">
    <citation type="submission" date="2018-01" db="EMBL/GenBank/DDBJ databases">
        <authorList>
            <person name="Regsiter A."/>
            <person name="William W."/>
        </authorList>
    </citation>
    <scope>NUCLEOTIDE SEQUENCE</scope>
    <source>
        <strain evidence="1">TRIP AH-1</strain>
    </source>
</reference>
<sequence>MAKELKHKPLVEAILEIRWKLQGSPPGPQVDPHYKLLLGRLFDRMLKDYPEHEQLPTANVPDELVGHVVQHRFRVAANLWPLVQIGPGIFTVNSTADYTWPDFRPRALTAIEKLFDAHPKVGELKITNLILRYIDAVDFDFGVSNIFEFLSDKLKLNVSLPDTLFTDTGVENKPNSFTWQCSFKCQNPKGLINIRFATGQKSNVPAVVWETTVESAGEDVPEMPKAFDGWLDAAHDITDDWFFKMIEGELERRFSGE</sequence>
<evidence type="ECO:0000313" key="1">
    <source>
        <dbReference type="EMBL" id="SPD74415.1"/>
    </source>
</evidence>
<dbReference type="AlphaFoldDB" id="A0A445MY73"/>
<protein>
    <recommendedName>
        <fullName evidence="2">TIGR04255 family protein</fullName>
    </recommendedName>
</protein>
<dbReference type="InterPro" id="IPR026349">
    <property type="entry name" value="CHP04255"/>
</dbReference>
<organism evidence="1">
    <name type="scientific">uncultured Desulfobacterium sp</name>
    <dbReference type="NCBI Taxonomy" id="201089"/>
    <lineage>
        <taxon>Bacteria</taxon>
        <taxon>Pseudomonadati</taxon>
        <taxon>Thermodesulfobacteriota</taxon>
        <taxon>Desulfobacteria</taxon>
        <taxon>Desulfobacterales</taxon>
        <taxon>Desulfobacteriaceae</taxon>
        <taxon>Desulfobacterium</taxon>
        <taxon>environmental samples</taxon>
    </lineage>
</organism>
<dbReference type="EMBL" id="OJIN01000146">
    <property type="protein sequence ID" value="SPD74415.1"/>
    <property type="molecule type" value="Genomic_DNA"/>
</dbReference>
<gene>
    <name evidence="1" type="ORF">PITCH_A230101</name>
</gene>
<accession>A0A445MY73</accession>